<name>A0AAJ5S2S4_9PSED</name>
<evidence type="ECO:0000313" key="2">
    <source>
        <dbReference type="Proteomes" id="UP001217631"/>
    </source>
</evidence>
<sequence>MTWTISDTAGVLLLAMAIVSAWCAMRANSIQTRRKKENGPCN</sequence>
<organism evidence="1 2">
    <name type="scientific">Pseudomonas juntendi</name>
    <dbReference type="NCBI Taxonomy" id="2666183"/>
    <lineage>
        <taxon>Bacteria</taxon>
        <taxon>Pseudomonadati</taxon>
        <taxon>Pseudomonadota</taxon>
        <taxon>Gammaproteobacteria</taxon>
        <taxon>Pseudomonadales</taxon>
        <taxon>Pseudomonadaceae</taxon>
        <taxon>Pseudomonas</taxon>
    </lineage>
</organism>
<dbReference type="Proteomes" id="UP001217631">
    <property type="component" value="Chromosome"/>
</dbReference>
<protein>
    <submittedName>
        <fullName evidence="1">Uncharacterized protein</fullName>
    </submittedName>
</protein>
<dbReference type="AlphaFoldDB" id="A0AAJ5S2S4"/>
<reference evidence="1" key="1">
    <citation type="submission" date="2023-02" db="EMBL/GenBank/DDBJ databases">
        <title>tmexCD-toprJ-like cluster.</title>
        <authorList>
            <person name="Gao X."/>
            <person name="Wang C."/>
            <person name="Liu J."/>
        </authorList>
    </citation>
    <scope>NUCLEOTIDE SEQUENCE</scope>
    <source>
        <strain evidence="1">GDW21C697WI</strain>
    </source>
</reference>
<dbReference type="EMBL" id="CP118677">
    <property type="protein sequence ID" value="WEA19077.1"/>
    <property type="molecule type" value="Genomic_DNA"/>
</dbReference>
<gene>
    <name evidence="1" type="ORF">PWA60_17470</name>
</gene>
<accession>A0AAJ5S2S4</accession>
<evidence type="ECO:0000313" key="1">
    <source>
        <dbReference type="EMBL" id="WEA19077.1"/>
    </source>
</evidence>
<proteinExistence type="predicted"/>
<dbReference type="RefSeq" id="WP_275000013.1">
    <property type="nucleotide sequence ID" value="NZ_CP118677.1"/>
</dbReference>